<protein>
    <submittedName>
        <fullName evidence="1">Uncharacterized protein</fullName>
    </submittedName>
</protein>
<sequence>MIYVIFATSCNDNVIEDIDNNMTEYQKENKPRSNKENIYMEQTDHIAMLTRLVWFDKGSSKYILALSKEDAYKMGFTLNEYLSVENYVKTLNQIKVLHK</sequence>
<proteinExistence type="predicted"/>
<dbReference type="AlphaFoldDB" id="A0A3E4QJG2"/>
<comment type="caution">
    <text evidence="1">The sequence shown here is derived from an EMBL/GenBank/DDBJ whole genome shotgun (WGS) entry which is preliminary data.</text>
</comment>
<organism evidence="1 2">
    <name type="scientific">Prevotella disiens</name>
    <dbReference type="NCBI Taxonomy" id="28130"/>
    <lineage>
        <taxon>Bacteria</taxon>
        <taxon>Pseudomonadati</taxon>
        <taxon>Bacteroidota</taxon>
        <taxon>Bacteroidia</taxon>
        <taxon>Bacteroidales</taxon>
        <taxon>Prevotellaceae</taxon>
        <taxon>Prevotella</taxon>
    </lineage>
</organism>
<dbReference type="EMBL" id="QSRD01000061">
    <property type="protein sequence ID" value="RGK97226.1"/>
    <property type="molecule type" value="Genomic_DNA"/>
</dbReference>
<name>A0A3E4QJG2_9BACT</name>
<evidence type="ECO:0000313" key="2">
    <source>
        <dbReference type="Proteomes" id="UP000260835"/>
    </source>
</evidence>
<reference evidence="1 2" key="1">
    <citation type="submission" date="2018-08" db="EMBL/GenBank/DDBJ databases">
        <title>A genome reference for cultivated species of the human gut microbiota.</title>
        <authorList>
            <person name="Zou Y."/>
            <person name="Xue W."/>
            <person name="Luo G."/>
        </authorList>
    </citation>
    <scope>NUCLEOTIDE SEQUENCE [LARGE SCALE GENOMIC DNA]</scope>
    <source>
        <strain evidence="1 2">TF09-12</strain>
    </source>
</reference>
<evidence type="ECO:0000313" key="1">
    <source>
        <dbReference type="EMBL" id="RGK97226.1"/>
    </source>
</evidence>
<gene>
    <name evidence="1" type="ORF">DXC89_08290</name>
</gene>
<dbReference type="Proteomes" id="UP000260835">
    <property type="component" value="Unassembled WGS sequence"/>
</dbReference>
<accession>A0A3E4QJG2</accession>